<dbReference type="GO" id="GO:0004180">
    <property type="term" value="F:carboxypeptidase activity"/>
    <property type="evidence" value="ECO:0007669"/>
    <property type="project" value="UniProtKB-KW"/>
</dbReference>
<comment type="subcellular location">
    <subcellularLocation>
        <location evidence="1">Cell outer membrane</location>
    </subcellularLocation>
</comment>
<evidence type="ECO:0000313" key="5">
    <source>
        <dbReference type="EMBL" id="MCW0484826.1"/>
    </source>
</evidence>
<dbReference type="Proteomes" id="UP001163821">
    <property type="component" value="Unassembled WGS sequence"/>
</dbReference>
<dbReference type="InterPro" id="IPR000531">
    <property type="entry name" value="Beta-barrel_TonB"/>
</dbReference>
<dbReference type="InterPro" id="IPR012910">
    <property type="entry name" value="Plug_dom"/>
</dbReference>
<dbReference type="EMBL" id="JAPAAF010000054">
    <property type="protein sequence ID" value="MCW0484826.1"/>
    <property type="molecule type" value="Genomic_DNA"/>
</dbReference>
<dbReference type="AlphaFoldDB" id="A0AA41YAQ1"/>
<protein>
    <submittedName>
        <fullName evidence="5">Carboxypeptidase-like regulatory domain-containing protein</fullName>
    </submittedName>
</protein>
<dbReference type="SUPFAM" id="SSF49464">
    <property type="entry name" value="Carboxypeptidase regulatory domain-like"/>
    <property type="match status" value="1"/>
</dbReference>
<keyword evidence="5" id="KW-0645">Protease</keyword>
<feature type="region of interest" description="Disordered" evidence="2">
    <location>
        <begin position="453"/>
        <end position="472"/>
    </location>
</feature>
<keyword evidence="6" id="KW-1185">Reference proteome</keyword>
<evidence type="ECO:0000256" key="2">
    <source>
        <dbReference type="SAM" id="MobiDB-lite"/>
    </source>
</evidence>
<keyword evidence="5" id="KW-0121">Carboxypeptidase</keyword>
<feature type="domain" description="TonB-dependent receptor plug" evidence="4">
    <location>
        <begin position="130"/>
        <end position="229"/>
    </location>
</feature>
<sequence length="910" mass="101637">MGIRRLVLLKLFVFLSILAVAQKGTIKGLVTDEKSKEPLVGATIMLEGTTTGTITDFDGNYVLGNITPGTYNIRCSFISYETKLLKNILIQAGNTVELNFDLGESTVEIEDVKVVAKANRESESMLLLDQKDAAISKESIGAQQLSNQGVSDAASAATKITGITKQEGSKTLNIRGLGDRYNTTSLNGLPLPSNNAEYKNIDLELFSTDIIEFISVEKVFTARMNSDFAGANIDISSKKHVGDNFLSLGMKTGMNSEILNTDVFYLQDGPGFFGFHNASAPTSLDSYNNFKFNWNPEEKTVYPNAGFSLAGGKTIEFNNSSLRSFATLSFDNEFNFTDLIERKVNGSNFVRADLEGEEFGYQTQTTAMVNLNYSQKKSNYYFNSILLNTSDQSLKNLRGFIIDLAEEGGLVRRSEFERTMVLVNQFLGEHNINKKMDFKWGVAYNNVQNTLPDRRHNTLDGPDADRKAFGTNDQANNNRYFHELTEDEFAGNISLDYKFGQPVGKADYRGKFTVGYSGKYKTRGFIATQFNHKIINNQVVDVLDIDSYFNGENLQEGDFQVRTFSSNFILSSTYEGEQLINSGYTSLEYDLSPKLLMSAGLRVENISQTIQFKTVLKEGEGEFNETNLFPSLSLKYAVTDKANLRFSSGVTHTLPQFKETAVFLFEGITDATVGNEYLYPSKDYNADLKWEYFPKNGELFSVTAFGKYIVDPMNKFVMASASNDFTYANTGDWAKIYGVEIEGRKTLYSAENGSKSQKLFLSANLTLMHTNQELDTEKINRESNGSVNANFGRASEELEGAAPIIANASLSYTLKWNDFNNSLTPTVVYGYTSDRLYLIGYSSLGNQVDKAFHNLDFVLKAKLKRLGLSLSAKNILNPDFERVQENETQHFIVRSYQKGTKLSFGISYDF</sequence>
<evidence type="ECO:0000313" key="6">
    <source>
        <dbReference type="Proteomes" id="UP001163821"/>
    </source>
</evidence>
<dbReference type="PANTHER" id="PTHR40980:SF5">
    <property type="entry name" value="TONB-DEPENDENT RECEPTOR"/>
    <property type="match status" value="1"/>
</dbReference>
<dbReference type="Pfam" id="PF07715">
    <property type="entry name" value="Plug"/>
    <property type="match status" value="1"/>
</dbReference>
<dbReference type="Gene3D" id="2.60.40.1120">
    <property type="entry name" value="Carboxypeptidase-like, regulatory domain"/>
    <property type="match status" value="1"/>
</dbReference>
<evidence type="ECO:0000259" key="3">
    <source>
        <dbReference type="Pfam" id="PF00593"/>
    </source>
</evidence>
<keyword evidence="1" id="KW-0472">Membrane</keyword>
<accession>A0AA41YAQ1</accession>
<comment type="similarity">
    <text evidence="1">Belongs to the TonB-dependent receptor family.</text>
</comment>
<organism evidence="5 6">
    <name type="scientific">Gaoshiqia sediminis</name>
    <dbReference type="NCBI Taxonomy" id="2986998"/>
    <lineage>
        <taxon>Bacteria</taxon>
        <taxon>Pseudomonadati</taxon>
        <taxon>Bacteroidota</taxon>
        <taxon>Bacteroidia</taxon>
        <taxon>Marinilabiliales</taxon>
        <taxon>Prolixibacteraceae</taxon>
        <taxon>Gaoshiqia</taxon>
    </lineage>
</organism>
<evidence type="ECO:0000256" key="1">
    <source>
        <dbReference type="RuleBase" id="RU003357"/>
    </source>
</evidence>
<feature type="compositionally biased region" description="Basic and acidic residues" evidence="2">
    <location>
        <begin position="453"/>
        <end position="468"/>
    </location>
</feature>
<dbReference type="Pfam" id="PF13715">
    <property type="entry name" value="CarbopepD_reg_2"/>
    <property type="match status" value="1"/>
</dbReference>
<dbReference type="InterPro" id="IPR037066">
    <property type="entry name" value="Plug_dom_sf"/>
</dbReference>
<proteinExistence type="inferred from homology"/>
<dbReference type="InterPro" id="IPR008969">
    <property type="entry name" value="CarboxyPept-like_regulatory"/>
</dbReference>
<reference evidence="5" key="1">
    <citation type="submission" date="2022-10" db="EMBL/GenBank/DDBJ databases">
        <title>Gaoshiqiia sediminis gen. nov., sp. nov., isolated from coastal sediment.</title>
        <authorList>
            <person name="Yu W.X."/>
            <person name="Mu D.S."/>
            <person name="Du J.Z."/>
            <person name="Liang Y.Q."/>
        </authorList>
    </citation>
    <scope>NUCLEOTIDE SEQUENCE</scope>
    <source>
        <strain evidence="5">A06</strain>
    </source>
</reference>
<dbReference type="Gene3D" id="2.170.130.10">
    <property type="entry name" value="TonB-dependent receptor, plug domain"/>
    <property type="match status" value="1"/>
</dbReference>
<keyword evidence="5" id="KW-0378">Hydrolase</keyword>
<dbReference type="Pfam" id="PF00593">
    <property type="entry name" value="TonB_dep_Rec_b-barrel"/>
    <property type="match status" value="1"/>
</dbReference>
<dbReference type="PANTHER" id="PTHR40980">
    <property type="entry name" value="PLUG DOMAIN-CONTAINING PROTEIN"/>
    <property type="match status" value="1"/>
</dbReference>
<comment type="caution">
    <text evidence="5">The sequence shown here is derived from an EMBL/GenBank/DDBJ whole genome shotgun (WGS) entry which is preliminary data.</text>
</comment>
<evidence type="ECO:0000259" key="4">
    <source>
        <dbReference type="Pfam" id="PF07715"/>
    </source>
</evidence>
<dbReference type="RefSeq" id="WP_282593418.1">
    <property type="nucleotide sequence ID" value="NZ_JAPAAF010000054.1"/>
</dbReference>
<name>A0AA41YAQ1_9BACT</name>
<gene>
    <name evidence="5" type="ORF">N2K84_18990</name>
</gene>
<feature type="domain" description="TonB-dependent receptor-like beta-barrel" evidence="3">
    <location>
        <begin position="452"/>
        <end position="875"/>
    </location>
</feature>
<keyword evidence="1" id="KW-0798">TonB box</keyword>
<dbReference type="SUPFAM" id="SSF56935">
    <property type="entry name" value="Porins"/>
    <property type="match status" value="1"/>
</dbReference>
<dbReference type="GO" id="GO:0009279">
    <property type="term" value="C:cell outer membrane"/>
    <property type="evidence" value="ECO:0007669"/>
    <property type="project" value="UniProtKB-SubCell"/>
</dbReference>